<keyword evidence="2" id="KW-1185">Reference proteome</keyword>
<reference evidence="2" key="1">
    <citation type="submission" date="2016-10" db="EMBL/GenBank/DDBJ databases">
        <authorList>
            <person name="Varghese N."/>
            <person name="Submissions S."/>
        </authorList>
    </citation>
    <scope>NUCLEOTIDE SEQUENCE [LARGE SCALE GENOMIC DNA]</scope>
    <source>
        <strain evidence="2">DSM 18130</strain>
    </source>
</reference>
<name>A0A1I0SXT2_9SPHI</name>
<dbReference type="Proteomes" id="UP000198836">
    <property type="component" value="Unassembled WGS sequence"/>
</dbReference>
<sequence length="71" mass="8442">MQDNDSDTWDEDVKEIETNPKEYIAIEHPDSRESFKFMEEFTAELPDNTRIKAILIAALSKRKHFRELNMI</sequence>
<evidence type="ECO:0000313" key="2">
    <source>
        <dbReference type="Proteomes" id="UP000198836"/>
    </source>
</evidence>
<protein>
    <submittedName>
        <fullName evidence="1">Uncharacterized protein family (UPF0158)</fullName>
    </submittedName>
</protein>
<dbReference type="AlphaFoldDB" id="A0A1I0SXT2"/>
<organism evidence="1 2">
    <name type="scientific">Pedobacter suwonensis</name>
    <dbReference type="NCBI Taxonomy" id="332999"/>
    <lineage>
        <taxon>Bacteria</taxon>
        <taxon>Pseudomonadati</taxon>
        <taxon>Bacteroidota</taxon>
        <taxon>Sphingobacteriia</taxon>
        <taxon>Sphingobacteriales</taxon>
        <taxon>Sphingobacteriaceae</taxon>
        <taxon>Pedobacter</taxon>
    </lineage>
</organism>
<proteinExistence type="predicted"/>
<gene>
    <name evidence="1" type="ORF">SAMN04488511_10479</name>
</gene>
<dbReference type="EMBL" id="FOJM01000004">
    <property type="protein sequence ID" value="SFA44319.1"/>
    <property type="molecule type" value="Genomic_DNA"/>
</dbReference>
<accession>A0A1I0SXT2</accession>
<dbReference type="RefSeq" id="WP_090981583.1">
    <property type="nucleotide sequence ID" value="NZ_FOJM01000004.1"/>
</dbReference>
<evidence type="ECO:0000313" key="1">
    <source>
        <dbReference type="EMBL" id="SFA44319.1"/>
    </source>
</evidence>
<dbReference type="OrthoDB" id="961309at2"/>